<dbReference type="AlphaFoldDB" id="A0A7J3Y045"/>
<protein>
    <submittedName>
        <fullName evidence="1">Uncharacterized protein</fullName>
    </submittedName>
</protein>
<reference evidence="1" key="1">
    <citation type="journal article" date="2020" name="mSystems">
        <title>Genome- and Community-Level Interaction Insights into Carbon Utilization and Element Cycling Functions of Hydrothermarchaeota in Hydrothermal Sediment.</title>
        <authorList>
            <person name="Zhou Z."/>
            <person name="Liu Y."/>
            <person name="Xu W."/>
            <person name="Pan J."/>
            <person name="Luo Z.H."/>
            <person name="Li M."/>
        </authorList>
    </citation>
    <scope>NUCLEOTIDE SEQUENCE [LARGE SCALE GENOMIC DNA]</scope>
    <source>
        <strain evidence="1">SpSt-110</strain>
    </source>
</reference>
<gene>
    <name evidence="1" type="ORF">ENM60_05265</name>
</gene>
<proteinExistence type="predicted"/>
<organism evidence="1">
    <name type="scientific">Thermogladius calderae</name>
    <dbReference type="NCBI Taxonomy" id="1200300"/>
    <lineage>
        <taxon>Archaea</taxon>
        <taxon>Thermoproteota</taxon>
        <taxon>Thermoprotei</taxon>
        <taxon>Desulfurococcales</taxon>
        <taxon>Desulfurococcaceae</taxon>
        <taxon>Thermogladius</taxon>
    </lineage>
</organism>
<evidence type="ECO:0000313" key="1">
    <source>
        <dbReference type="EMBL" id="HHP68175.1"/>
    </source>
</evidence>
<accession>A0A7J3Y045</accession>
<comment type="caution">
    <text evidence="1">The sequence shown here is derived from an EMBL/GenBank/DDBJ whole genome shotgun (WGS) entry which is preliminary data.</text>
</comment>
<name>A0A7J3Y045_9CREN</name>
<dbReference type="EMBL" id="DRYK01000066">
    <property type="protein sequence ID" value="HHP68175.1"/>
    <property type="molecule type" value="Genomic_DNA"/>
</dbReference>
<sequence length="111" mass="12202">MPGENLFSEVAGVIGVEEASALELGEAVEGEDAWLLLDYLIKNKDVRVLDEDESVDDGDCYHVAMLVEDSYLFYLVEEGGVSRCVLRRVSGGSPWGLLEKLKAELGYCRGE</sequence>